<evidence type="ECO:0000313" key="2">
    <source>
        <dbReference type="EMBL" id="PMD58078.1"/>
    </source>
</evidence>
<dbReference type="InParanoid" id="A0A2J6T4Y4"/>
<dbReference type="EMBL" id="KZ613830">
    <property type="protein sequence ID" value="PMD58078.1"/>
    <property type="molecule type" value="Genomic_DNA"/>
</dbReference>
<dbReference type="GeneID" id="36579094"/>
<dbReference type="Proteomes" id="UP000235371">
    <property type="component" value="Unassembled WGS sequence"/>
</dbReference>
<sequence length="183" mass="20483">MSHLDFRVDHCYSRGGCPSSPRMPVSPHMTPLNFLRSHSHKARPPRCKPFLFYNQVGVSKLLSKMSTATMAQTGTFTDLERNGNSARIQAVDGLSMDPAVFEKLLLNPQIAVKYDLRKDIRYSHSIVSFLPQVSSIGKRPIGFRVLVGFGIALRPLFCYLIGWRGSNQQKMGSAITYCAQAYI</sequence>
<feature type="transmembrane region" description="Helical" evidence="1">
    <location>
        <begin position="141"/>
        <end position="161"/>
    </location>
</feature>
<keyword evidence="1" id="KW-1133">Transmembrane helix</keyword>
<name>A0A2J6T4Y4_9HELO</name>
<evidence type="ECO:0000256" key="1">
    <source>
        <dbReference type="SAM" id="Phobius"/>
    </source>
</evidence>
<evidence type="ECO:0000313" key="3">
    <source>
        <dbReference type="Proteomes" id="UP000235371"/>
    </source>
</evidence>
<keyword evidence="1" id="KW-0472">Membrane</keyword>
<protein>
    <submittedName>
        <fullName evidence="2">Uncharacterized protein</fullName>
    </submittedName>
</protein>
<keyword evidence="1" id="KW-0812">Transmembrane</keyword>
<dbReference type="AlphaFoldDB" id="A0A2J6T4Y4"/>
<proteinExistence type="predicted"/>
<gene>
    <name evidence="2" type="ORF">K444DRAFT_20275</name>
</gene>
<keyword evidence="3" id="KW-1185">Reference proteome</keyword>
<dbReference type="RefSeq" id="XP_024734982.1">
    <property type="nucleotide sequence ID" value="XM_024871012.1"/>
</dbReference>
<accession>A0A2J6T4Y4</accession>
<dbReference type="OrthoDB" id="3648309at2759"/>
<dbReference type="STRING" id="1095630.A0A2J6T4Y4"/>
<organism evidence="2 3">
    <name type="scientific">Hyaloscypha bicolor E</name>
    <dbReference type="NCBI Taxonomy" id="1095630"/>
    <lineage>
        <taxon>Eukaryota</taxon>
        <taxon>Fungi</taxon>
        <taxon>Dikarya</taxon>
        <taxon>Ascomycota</taxon>
        <taxon>Pezizomycotina</taxon>
        <taxon>Leotiomycetes</taxon>
        <taxon>Helotiales</taxon>
        <taxon>Hyaloscyphaceae</taxon>
        <taxon>Hyaloscypha</taxon>
        <taxon>Hyaloscypha bicolor</taxon>
    </lineage>
</organism>
<reference evidence="2 3" key="1">
    <citation type="submission" date="2016-04" db="EMBL/GenBank/DDBJ databases">
        <title>A degradative enzymes factory behind the ericoid mycorrhizal symbiosis.</title>
        <authorList>
            <consortium name="DOE Joint Genome Institute"/>
            <person name="Martino E."/>
            <person name="Morin E."/>
            <person name="Grelet G."/>
            <person name="Kuo A."/>
            <person name="Kohler A."/>
            <person name="Daghino S."/>
            <person name="Barry K."/>
            <person name="Choi C."/>
            <person name="Cichocki N."/>
            <person name="Clum A."/>
            <person name="Copeland A."/>
            <person name="Hainaut M."/>
            <person name="Haridas S."/>
            <person name="Labutti K."/>
            <person name="Lindquist E."/>
            <person name="Lipzen A."/>
            <person name="Khouja H.-R."/>
            <person name="Murat C."/>
            <person name="Ohm R."/>
            <person name="Olson A."/>
            <person name="Spatafora J."/>
            <person name="Veneault-Fourrey C."/>
            <person name="Henrissat B."/>
            <person name="Grigoriev I."/>
            <person name="Martin F."/>
            <person name="Perotto S."/>
        </authorList>
    </citation>
    <scope>NUCLEOTIDE SEQUENCE [LARGE SCALE GENOMIC DNA]</scope>
    <source>
        <strain evidence="2 3">E</strain>
    </source>
</reference>